<proteinExistence type="predicted"/>
<feature type="domain" description="SoxA A3" evidence="3">
    <location>
        <begin position="389"/>
        <end position="463"/>
    </location>
</feature>
<dbReference type="RefSeq" id="WP_343894624.1">
    <property type="nucleotide sequence ID" value="NZ_BAAAFZ010000015.1"/>
</dbReference>
<name>A0ABN1EZD8_9PROT</name>
<dbReference type="CDD" id="cd19946">
    <property type="entry name" value="GlpA-like_Fer2_BFD-like"/>
    <property type="match status" value="1"/>
</dbReference>
<protein>
    <submittedName>
        <fullName evidence="4">NAD(P)/FAD-dependent oxidoreductase</fullName>
    </submittedName>
</protein>
<dbReference type="PANTHER" id="PTHR42949:SF3">
    <property type="entry name" value="ANAEROBIC GLYCEROL-3-PHOSPHATE DEHYDROGENASE SUBUNIT B"/>
    <property type="match status" value="1"/>
</dbReference>
<evidence type="ECO:0000259" key="2">
    <source>
        <dbReference type="Pfam" id="PF07992"/>
    </source>
</evidence>
<dbReference type="InterPro" id="IPR041854">
    <property type="entry name" value="BFD-like_2Fe2S-bd_dom_sf"/>
</dbReference>
<dbReference type="PRINTS" id="PR00368">
    <property type="entry name" value="FADPNR"/>
</dbReference>
<dbReference type="Pfam" id="PF17806">
    <property type="entry name" value="SO_alpha_A3"/>
    <property type="match status" value="1"/>
</dbReference>
<evidence type="ECO:0000313" key="5">
    <source>
        <dbReference type="Proteomes" id="UP001501588"/>
    </source>
</evidence>
<sequence length="478" mass="49292">MTALPRDAYDVVVVGAGPAGMAAAAEAATARVSVLVADDNPAAGGQVWRAAAAGPLADGRVLGKDYAAGGGAATRAFAGLAGAVDHLPRAQVWHLDDRLELGLTLPDCGGAAVVRAGRVVLATGALERPVPVPGWTLPGLMSVGAAQTALKAHGMVPDGRYALAGCGPLLWLYAAQAAAAGAPPALVLDTTPRENRRVAARHLPAFLLSPYARKGLPLLLRARRAVPVVAGVDGFRIERASGGVRLFWTRGQRGEDSATFAAVLLHHGVTPNLNLAVAAGCGLGWQEANACFAPRTDCWGRTTVPGVLLAGDGAGIAGAEAAALSGRIAALAALADLRAVSEAERDGRAAPFRAERARWLRGRPFLDTLYRPAPRFRSAAPDAVACRCEEVTGAQVAEAARLGATGPNQLKAWLRCGMGPCQGRMCGLTVTETIATARGVTPAEVGYLRLRAPVRPVTLAQVASLPRTEAERRAVERL</sequence>
<dbReference type="Gene3D" id="3.50.50.60">
    <property type="entry name" value="FAD/NAD(P)-binding domain"/>
    <property type="match status" value="2"/>
</dbReference>
<dbReference type="PANTHER" id="PTHR42949">
    <property type="entry name" value="ANAEROBIC GLYCEROL-3-PHOSPHATE DEHYDROGENASE SUBUNIT B"/>
    <property type="match status" value="1"/>
</dbReference>
<comment type="caution">
    <text evidence="4">The sequence shown here is derived from an EMBL/GenBank/DDBJ whole genome shotgun (WGS) entry which is preliminary data.</text>
</comment>
<organism evidence="4 5">
    <name type="scientific">Craurococcus roseus</name>
    <dbReference type="NCBI Taxonomy" id="77585"/>
    <lineage>
        <taxon>Bacteria</taxon>
        <taxon>Pseudomonadati</taxon>
        <taxon>Pseudomonadota</taxon>
        <taxon>Alphaproteobacteria</taxon>
        <taxon>Acetobacterales</taxon>
        <taxon>Acetobacteraceae</taxon>
        <taxon>Craurococcus</taxon>
    </lineage>
</organism>
<dbReference type="PIRSF" id="PIRSF037495">
    <property type="entry name" value="Opine_OX_OoxA/HcnB"/>
    <property type="match status" value="1"/>
</dbReference>
<evidence type="ECO:0000313" key="4">
    <source>
        <dbReference type="EMBL" id="GAA0577772.1"/>
    </source>
</evidence>
<dbReference type="InterPro" id="IPR017224">
    <property type="entry name" value="Opine_Oxase_asu/HCN_bsu"/>
</dbReference>
<evidence type="ECO:0000256" key="1">
    <source>
        <dbReference type="ARBA" id="ARBA00023002"/>
    </source>
</evidence>
<dbReference type="SUPFAM" id="SSF51905">
    <property type="entry name" value="FAD/NAD(P)-binding domain"/>
    <property type="match status" value="1"/>
</dbReference>
<feature type="domain" description="FAD/NAD(P)-binding" evidence="2">
    <location>
        <begin position="9"/>
        <end position="323"/>
    </location>
</feature>
<keyword evidence="5" id="KW-1185">Reference proteome</keyword>
<dbReference type="Pfam" id="PF07992">
    <property type="entry name" value="Pyr_redox_2"/>
    <property type="match status" value="1"/>
</dbReference>
<dbReference type="InterPro" id="IPR041117">
    <property type="entry name" value="SoxA_A3"/>
</dbReference>
<dbReference type="InterPro" id="IPR051691">
    <property type="entry name" value="Metab_Enz_Cyan_OpOx_G3PDH"/>
</dbReference>
<dbReference type="EMBL" id="BAAAFZ010000015">
    <property type="protein sequence ID" value="GAA0577772.1"/>
    <property type="molecule type" value="Genomic_DNA"/>
</dbReference>
<reference evidence="4 5" key="1">
    <citation type="journal article" date="2019" name="Int. J. Syst. Evol. Microbiol.">
        <title>The Global Catalogue of Microorganisms (GCM) 10K type strain sequencing project: providing services to taxonomists for standard genome sequencing and annotation.</title>
        <authorList>
            <consortium name="The Broad Institute Genomics Platform"/>
            <consortium name="The Broad Institute Genome Sequencing Center for Infectious Disease"/>
            <person name="Wu L."/>
            <person name="Ma J."/>
        </authorList>
    </citation>
    <scope>NUCLEOTIDE SEQUENCE [LARGE SCALE GENOMIC DNA]</scope>
    <source>
        <strain evidence="4 5">JCM 9933</strain>
    </source>
</reference>
<keyword evidence="1" id="KW-0560">Oxidoreductase</keyword>
<dbReference type="InterPro" id="IPR036188">
    <property type="entry name" value="FAD/NAD-bd_sf"/>
</dbReference>
<gene>
    <name evidence="4" type="ORF">GCM10009416_15420</name>
</gene>
<evidence type="ECO:0000259" key="3">
    <source>
        <dbReference type="Pfam" id="PF17806"/>
    </source>
</evidence>
<dbReference type="Gene3D" id="1.10.10.1100">
    <property type="entry name" value="BFD-like [2Fe-2S]-binding domain"/>
    <property type="match status" value="1"/>
</dbReference>
<dbReference type="PRINTS" id="PR00469">
    <property type="entry name" value="PNDRDTASEII"/>
</dbReference>
<dbReference type="InterPro" id="IPR023753">
    <property type="entry name" value="FAD/NAD-binding_dom"/>
</dbReference>
<accession>A0ABN1EZD8</accession>
<dbReference type="Proteomes" id="UP001501588">
    <property type="component" value="Unassembled WGS sequence"/>
</dbReference>